<evidence type="ECO:0008006" key="4">
    <source>
        <dbReference type="Google" id="ProtNLM"/>
    </source>
</evidence>
<evidence type="ECO:0000313" key="3">
    <source>
        <dbReference type="Proteomes" id="UP000715441"/>
    </source>
</evidence>
<keyword evidence="1" id="KW-0812">Transmembrane</keyword>
<evidence type="ECO:0000313" key="2">
    <source>
        <dbReference type="EMBL" id="NKQ57255.1"/>
    </source>
</evidence>
<sequence>MASAPSHGGRAAVFKGLGLVAVAVVAGLVWWLVRHDSGDAPVAQAPAKEFSFVATAGPVVSGDCAAKSSDSVKRWFGSHPCQRLSRSLYATSAGSARALVSVAVVTMPSEADAQELKKLVDTDGTGNVSDLVADGTAKLPDAPKLPGGEYASRVTGSQVTIVLAGFYGGHTDPPTLTRVAGEALELPAQPGK</sequence>
<keyword evidence="1" id="KW-0472">Membrane</keyword>
<keyword evidence="1" id="KW-1133">Transmembrane helix</keyword>
<accession>A0ABX1JBT2</accession>
<comment type="caution">
    <text evidence="2">The sequence shown here is derived from an EMBL/GenBank/DDBJ whole genome shotgun (WGS) entry which is preliminary data.</text>
</comment>
<reference evidence="2 3" key="1">
    <citation type="submission" date="2020-04" db="EMBL/GenBank/DDBJ databases">
        <title>Novel species.</title>
        <authorList>
            <person name="Teo W.F.A."/>
            <person name="Lipun K."/>
            <person name="Srisuk N."/>
            <person name="Duangmal K."/>
        </authorList>
    </citation>
    <scope>NUCLEOTIDE SEQUENCE [LARGE SCALE GENOMIC DNA]</scope>
    <source>
        <strain evidence="2 3">K13G38</strain>
    </source>
</reference>
<proteinExistence type="predicted"/>
<dbReference type="EMBL" id="JAAXLS010000033">
    <property type="protein sequence ID" value="NKQ57255.1"/>
    <property type="molecule type" value="Genomic_DNA"/>
</dbReference>
<organism evidence="2 3">
    <name type="scientific">Amycolatopsis acididurans</name>
    <dbReference type="NCBI Taxonomy" id="2724524"/>
    <lineage>
        <taxon>Bacteria</taxon>
        <taxon>Bacillati</taxon>
        <taxon>Actinomycetota</taxon>
        <taxon>Actinomycetes</taxon>
        <taxon>Pseudonocardiales</taxon>
        <taxon>Pseudonocardiaceae</taxon>
        <taxon>Amycolatopsis</taxon>
    </lineage>
</organism>
<name>A0ABX1JBT2_9PSEU</name>
<evidence type="ECO:0000256" key="1">
    <source>
        <dbReference type="SAM" id="Phobius"/>
    </source>
</evidence>
<protein>
    <recommendedName>
        <fullName evidence="4">Secreted protein</fullName>
    </recommendedName>
</protein>
<keyword evidence="3" id="KW-1185">Reference proteome</keyword>
<dbReference type="Proteomes" id="UP000715441">
    <property type="component" value="Unassembled WGS sequence"/>
</dbReference>
<feature type="transmembrane region" description="Helical" evidence="1">
    <location>
        <begin position="12"/>
        <end position="33"/>
    </location>
</feature>
<gene>
    <name evidence="2" type="ORF">HFP15_30735</name>
</gene>